<dbReference type="PROSITE" id="PS50213">
    <property type="entry name" value="FAS1"/>
    <property type="match status" value="2"/>
</dbReference>
<evidence type="ECO:0000313" key="2">
    <source>
        <dbReference type="EMBL" id="GLI69524.1"/>
    </source>
</evidence>
<protein>
    <recommendedName>
        <fullName evidence="1">FAS1 domain-containing protein</fullName>
    </recommendedName>
</protein>
<evidence type="ECO:0000259" key="1">
    <source>
        <dbReference type="PROSITE" id="PS50213"/>
    </source>
</evidence>
<organism evidence="2 3">
    <name type="scientific">Volvox africanus</name>
    <dbReference type="NCBI Taxonomy" id="51714"/>
    <lineage>
        <taxon>Eukaryota</taxon>
        <taxon>Viridiplantae</taxon>
        <taxon>Chlorophyta</taxon>
        <taxon>core chlorophytes</taxon>
        <taxon>Chlorophyceae</taxon>
        <taxon>CS clade</taxon>
        <taxon>Chlamydomonadales</taxon>
        <taxon>Volvocaceae</taxon>
        <taxon>Volvox</taxon>
    </lineage>
</organism>
<proteinExistence type="predicted"/>
<dbReference type="Pfam" id="PF02469">
    <property type="entry name" value="Fasciclin"/>
    <property type="match status" value="2"/>
</dbReference>
<name>A0ABQ5SID2_9CHLO</name>
<dbReference type="SMART" id="SM00554">
    <property type="entry name" value="FAS1"/>
    <property type="match status" value="2"/>
</dbReference>
<dbReference type="InterPro" id="IPR036378">
    <property type="entry name" value="FAS1_dom_sf"/>
</dbReference>
<accession>A0ABQ5SID2</accession>
<dbReference type="PANTHER" id="PTHR10900:SF77">
    <property type="entry name" value="FI19380P1"/>
    <property type="match status" value="1"/>
</dbReference>
<feature type="domain" description="FAS1" evidence="1">
    <location>
        <begin position="41"/>
        <end position="198"/>
    </location>
</feature>
<dbReference type="Proteomes" id="UP001165090">
    <property type="component" value="Unassembled WGS sequence"/>
</dbReference>
<comment type="caution">
    <text evidence="2">The sequence shown here is derived from an EMBL/GenBank/DDBJ whole genome shotgun (WGS) entry which is preliminary data.</text>
</comment>
<dbReference type="PANTHER" id="PTHR10900">
    <property type="entry name" value="PERIOSTIN-RELATED"/>
    <property type="match status" value="1"/>
</dbReference>
<feature type="non-terminal residue" evidence="2">
    <location>
        <position position="548"/>
    </location>
</feature>
<dbReference type="EMBL" id="BSDZ01000086">
    <property type="protein sequence ID" value="GLI69524.1"/>
    <property type="molecule type" value="Genomic_DNA"/>
</dbReference>
<dbReference type="InterPro" id="IPR050904">
    <property type="entry name" value="Adhesion/Biosynth-related"/>
</dbReference>
<dbReference type="Gene3D" id="2.30.180.10">
    <property type="entry name" value="FAS1 domain"/>
    <property type="match status" value="3"/>
</dbReference>
<dbReference type="SUPFAM" id="SSF82153">
    <property type="entry name" value="FAS1 domain"/>
    <property type="match status" value="3"/>
</dbReference>
<keyword evidence="3" id="KW-1185">Reference proteome</keyword>
<evidence type="ECO:0000313" key="3">
    <source>
        <dbReference type="Proteomes" id="UP001165090"/>
    </source>
</evidence>
<gene>
    <name evidence="2" type="ORF">VaNZ11_014164</name>
</gene>
<sequence>MKHYLGALERHRVDTWIANGLLLLVVIISSHGRVCHAQQSFPNLLAAINAHPNLTVVAQLVQKTGLDTILAANNSATALLPTDKAFEAFAPTDALLSLDVTALRKLLLFHIVDDAMDATVLSLKNSFIVFSWLRQAYKQPTSFTIFTANYVSSLGFGAPPGPGNFTVFGRGSSSATAVETDIVVNNGRSYVHLINNVLAFWYTSVSEALTYTGSSDFQAALQLNGLLNLLESGTTASPYNIFAPGNDAIAAAKYMYGAALNLSVASTVSKDFLSYYISNTSSVQQNSQQQTTPSPDFTQPGTYTLYSLSGDKLKIDATTSRIYAVTETFENASIWPFVQLPVGGLIPTAYVSSFFPMLIPVPVTIYKWLTSQTATYSVLLDLLNKNPRIRVALASPNSSITLLAPSDAAFSAFLRKYHYSSLDEFLRYHDRNASQMLLENHIISGARTLSTFKDGERVVTQRGDILVVKLIGNSVMFSTKNDSASVVPQVKDVSIFYGRSYVQMMDFPLIPSTLMVHDADDISGGGSSTALPSLILLAVTILMSIMTR</sequence>
<reference evidence="2 3" key="1">
    <citation type="journal article" date="2023" name="IScience">
        <title>Expanded male sex-determining region conserved during the evolution of homothallism in the green alga Volvox.</title>
        <authorList>
            <person name="Yamamoto K."/>
            <person name="Matsuzaki R."/>
            <person name="Mahakham W."/>
            <person name="Heman W."/>
            <person name="Sekimoto H."/>
            <person name="Kawachi M."/>
            <person name="Minakuchi Y."/>
            <person name="Toyoda A."/>
            <person name="Nozaki H."/>
        </authorList>
    </citation>
    <scope>NUCLEOTIDE SEQUENCE [LARGE SCALE GENOMIC DNA]</scope>
    <source>
        <strain evidence="2 3">NIES-4468</strain>
    </source>
</reference>
<dbReference type="InterPro" id="IPR000782">
    <property type="entry name" value="FAS1_domain"/>
</dbReference>
<feature type="domain" description="FAS1" evidence="1">
    <location>
        <begin position="363"/>
        <end position="495"/>
    </location>
</feature>